<feature type="transmembrane region" description="Helical" evidence="6">
    <location>
        <begin position="136"/>
        <end position="156"/>
    </location>
</feature>
<accession>A0A6V7GZ73</accession>
<evidence type="ECO:0000256" key="3">
    <source>
        <dbReference type="ARBA" id="ARBA00022692"/>
    </source>
</evidence>
<keyword evidence="8" id="KW-1185">Reference proteome</keyword>
<sequence>SSASIFGNAVTGTTYIRCSNYAKRQLASPNTFELEMLIFKKRTTPCKAAGLYYQGRLLSIERSSNVHLSSATWNQLTFGISARPPTFGMTNVPVFKDSWLTNSYKMNNYEDATRIITILNHITAFRNFVDQKKNQFKFICSCIWSILLIMIVIIQFRIEIHIIKTWFDIEYFIYMFQYCSHAFGYTSSMIIGVYQSKNALALVKQMDKVDKSLKKLGITIDYNNLFHHVKIIGFFWLLNAVIIYGMFMKWMVQNSPSFLISSTIVYVYMTNAQSIVLYDYNATIFWLKSRFKLINQLLKTYLLENDETKNEESNRKTYETSNNSQNRLETDEWLPSRSLVVSQVSSMNDTSSFKQGLSIDEKARLIQQIRFLHLQVCNVSKMVNHMFNAQILIYAFTMLIYISITIYFIYMEISKKSNIMESFDLILVFLFDGIVAILKIAVVSYDCECAMRQ</sequence>
<evidence type="ECO:0000256" key="6">
    <source>
        <dbReference type="RuleBase" id="RU363108"/>
    </source>
</evidence>
<gene>
    <name evidence="7" type="ORF">MHI_LOCUS109034</name>
</gene>
<evidence type="ECO:0000313" key="8">
    <source>
        <dbReference type="Proteomes" id="UP000752696"/>
    </source>
</evidence>
<dbReference type="EMBL" id="CAJDYZ010001763">
    <property type="protein sequence ID" value="CAD1469095.1"/>
    <property type="molecule type" value="Genomic_DNA"/>
</dbReference>
<evidence type="ECO:0000313" key="7">
    <source>
        <dbReference type="EMBL" id="CAD1469095.1"/>
    </source>
</evidence>
<dbReference type="InterPro" id="IPR013604">
    <property type="entry name" value="7TM_chemorcpt"/>
</dbReference>
<feature type="transmembrane region" description="Helical" evidence="6">
    <location>
        <begin position="231"/>
        <end position="252"/>
    </location>
</feature>
<feature type="transmembrane region" description="Helical" evidence="6">
    <location>
        <begin position="171"/>
        <end position="194"/>
    </location>
</feature>
<name>A0A6V7GZ73_9HYME</name>
<feature type="transmembrane region" description="Helical" evidence="6">
    <location>
        <begin position="391"/>
        <end position="410"/>
    </location>
</feature>
<keyword evidence="4 6" id="KW-1133">Transmembrane helix</keyword>
<proteinExistence type="inferred from homology"/>
<dbReference type="GO" id="GO:0050909">
    <property type="term" value="P:sensory perception of taste"/>
    <property type="evidence" value="ECO:0007669"/>
    <property type="project" value="InterPro"/>
</dbReference>
<dbReference type="AlphaFoldDB" id="A0A6V7GZ73"/>
<keyword evidence="2 6" id="KW-1003">Cell membrane</keyword>
<comment type="function">
    <text evidence="6">Gustatory receptor which mediates acceptance or avoidance behavior, depending on its substrates.</text>
</comment>
<keyword evidence="5 6" id="KW-0472">Membrane</keyword>
<keyword evidence="3 6" id="KW-0812">Transmembrane</keyword>
<evidence type="ECO:0000256" key="1">
    <source>
        <dbReference type="ARBA" id="ARBA00004651"/>
    </source>
</evidence>
<dbReference type="OrthoDB" id="7547218at2759"/>
<dbReference type="GO" id="GO:0005886">
    <property type="term" value="C:plasma membrane"/>
    <property type="evidence" value="ECO:0007669"/>
    <property type="project" value="UniProtKB-SubCell"/>
</dbReference>
<comment type="caution">
    <text evidence="7">The sequence shown here is derived from an EMBL/GenBank/DDBJ whole genome shotgun (WGS) entry which is preliminary data.</text>
</comment>
<feature type="non-terminal residue" evidence="7">
    <location>
        <position position="453"/>
    </location>
</feature>
<feature type="non-terminal residue" evidence="7">
    <location>
        <position position="1"/>
    </location>
</feature>
<evidence type="ECO:0000256" key="5">
    <source>
        <dbReference type="ARBA" id="ARBA00023136"/>
    </source>
</evidence>
<dbReference type="Proteomes" id="UP000752696">
    <property type="component" value="Unassembled WGS sequence"/>
</dbReference>
<comment type="caution">
    <text evidence="6">Lacks conserved residue(s) required for the propagation of feature annotation.</text>
</comment>
<dbReference type="GO" id="GO:0007165">
    <property type="term" value="P:signal transduction"/>
    <property type="evidence" value="ECO:0007669"/>
    <property type="project" value="UniProtKB-KW"/>
</dbReference>
<keyword evidence="6" id="KW-0675">Receptor</keyword>
<feature type="transmembrane region" description="Helical" evidence="6">
    <location>
        <begin position="422"/>
        <end position="445"/>
    </location>
</feature>
<protein>
    <recommendedName>
        <fullName evidence="6">Gustatory receptor</fullName>
    </recommendedName>
</protein>
<evidence type="ECO:0000256" key="2">
    <source>
        <dbReference type="ARBA" id="ARBA00022475"/>
    </source>
</evidence>
<feature type="transmembrane region" description="Helical" evidence="6">
    <location>
        <begin position="258"/>
        <end position="280"/>
    </location>
</feature>
<keyword evidence="6" id="KW-0807">Transducer</keyword>
<reference evidence="7" key="1">
    <citation type="submission" date="2020-07" db="EMBL/GenBank/DDBJ databases">
        <authorList>
            <person name="Nazaruddin N."/>
        </authorList>
    </citation>
    <scope>NUCLEOTIDE SEQUENCE</scope>
</reference>
<organism evidence="7 8">
    <name type="scientific">Heterotrigona itama</name>
    <dbReference type="NCBI Taxonomy" id="395501"/>
    <lineage>
        <taxon>Eukaryota</taxon>
        <taxon>Metazoa</taxon>
        <taxon>Ecdysozoa</taxon>
        <taxon>Arthropoda</taxon>
        <taxon>Hexapoda</taxon>
        <taxon>Insecta</taxon>
        <taxon>Pterygota</taxon>
        <taxon>Neoptera</taxon>
        <taxon>Endopterygota</taxon>
        <taxon>Hymenoptera</taxon>
        <taxon>Apocrita</taxon>
        <taxon>Aculeata</taxon>
        <taxon>Apoidea</taxon>
        <taxon>Anthophila</taxon>
        <taxon>Apidae</taxon>
        <taxon>Heterotrigona</taxon>
    </lineage>
</organism>
<dbReference type="Pfam" id="PF08395">
    <property type="entry name" value="7tm_7"/>
    <property type="match status" value="1"/>
</dbReference>
<comment type="subcellular location">
    <subcellularLocation>
        <location evidence="1 6">Cell membrane</location>
        <topology evidence="1 6">Multi-pass membrane protein</topology>
    </subcellularLocation>
</comment>
<evidence type="ECO:0000256" key="4">
    <source>
        <dbReference type="ARBA" id="ARBA00022989"/>
    </source>
</evidence>
<comment type="similarity">
    <text evidence="6">Belongs to the insect chemoreceptor superfamily. Gustatory receptor (GR) family.</text>
</comment>